<dbReference type="EMBL" id="KQ965754">
    <property type="protein sequence ID" value="KXS16341.1"/>
    <property type="molecule type" value="Genomic_DNA"/>
</dbReference>
<dbReference type="AlphaFoldDB" id="A0A139AHN9"/>
<evidence type="ECO:0000256" key="1">
    <source>
        <dbReference type="SAM" id="Phobius"/>
    </source>
</evidence>
<keyword evidence="1" id="KW-1133">Transmembrane helix</keyword>
<accession>A0A139AHN9</accession>
<protein>
    <recommendedName>
        <fullName evidence="2">Letm1 RBD domain-containing protein</fullName>
    </recommendedName>
</protein>
<reference evidence="3 4" key="1">
    <citation type="journal article" date="2015" name="Genome Biol. Evol.">
        <title>Phylogenomic analyses indicate that early fungi evolved digesting cell walls of algal ancestors of land plants.</title>
        <authorList>
            <person name="Chang Y."/>
            <person name="Wang S."/>
            <person name="Sekimoto S."/>
            <person name="Aerts A.L."/>
            <person name="Choi C."/>
            <person name="Clum A."/>
            <person name="LaButti K.M."/>
            <person name="Lindquist E.A."/>
            <person name="Yee Ngan C."/>
            <person name="Ohm R.A."/>
            <person name="Salamov A.A."/>
            <person name="Grigoriev I.V."/>
            <person name="Spatafora J.W."/>
            <person name="Berbee M.L."/>
        </authorList>
    </citation>
    <scope>NUCLEOTIDE SEQUENCE [LARGE SCALE GENOMIC DNA]</scope>
    <source>
        <strain evidence="3 4">JEL478</strain>
    </source>
</reference>
<evidence type="ECO:0000313" key="4">
    <source>
        <dbReference type="Proteomes" id="UP000070544"/>
    </source>
</evidence>
<keyword evidence="1" id="KW-0812">Transmembrane</keyword>
<dbReference type="OrthoDB" id="10587925at2759"/>
<proteinExistence type="predicted"/>
<dbReference type="GO" id="GO:0043022">
    <property type="term" value="F:ribosome binding"/>
    <property type="evidence" value="ECO:0007669"/>
    <property type="project" value="InterPro"/>
</dbReference>
<keyword evidence="1" id="KW-0472">Membrane</keyword>
<gene>
    <name evidence="3" type="ORF">M427DRAFT_154657</name>
</gene>
<feature type="domain" description="Letm1 RBD" evidence="2">
    <location>
        <begin position="120"/>
        <end position="317"/>
    </location>
</feature>
<dbReference type="STRING" id="1344416.A0A139AHN9"/>
<organism evidence="3 4">
    <name type="scientific">Gonapodya prolifera (strain JEL478)</name>
    <name type="common">Monoblepharis prolifera</name>
    <dbReference type="NCBI Taxonomy" id="1344416"/>
    <lineage>
        <taxon>Eukaryota</taxon>
        <taxon>Fungi</taxon>
        <taxon>Fungi incertae sedis</taxon>
        <taxon>Chytridiomycota</taxon>
        <taxon>Chytridiomycota incertae sedis</taxon>
        <taxon>Monoblepharidomycetes</taxon>
        <taxon>Monoblepharidales</taxon>
        <taxon>Gonapodyaceae</taxon>
        <taxon>Gonapodya</taxon>
    </lineage>
</organism>
<name>A0A139AHN9_GONPJ</name>
<feature type="transmembrane region" description="Helical" evidence="1">
    <location>
        <begin position="133"/>
        <end position="156"/>
    </location>
</feature>
<dbReference type="InterPro" id="IPR033122">
    <property type="entry name" value="LETM1-like_RBD"/>
</dbReference>
<dbReference type="Pfam" id="PF07766">
    <property type="entry name" value="LETM1_RBD"/>
    <property type="match status" value="1"/>
</dbReference>
<keyword evidence="4" id="KW-1185">Reference proteome</keyword>
<evidence type="ECO:0000259" key="2">
    <source>
        <dbReference type="Pfam" id="PF07766"/>
    </source>
</evidence>
<dbReference type="Proteomes" id="UP000070544">
    <property type="component" value="Unassembled WGS sequence"/>
</dbReference>
<sequence length="465" mass="50719">MSPPLRLVPSRTHIAPSLLHLSVSRWHPAAASPGYRHLSLLSRPRTRPSLVSTLRAIQTSAHSSDRPPSNPVLDMLRSFVAQPAWTIWRGLRLLATNAQAMFTIWIEIVSKRRPGKTYDREEILLVQRTRRDLLVAFPFLVYSLLPMTLPTIPLILRFAPGLVPTTFVTEDTWLGQNLHRDRRRVRAAKAVVAEITKAAERVLQARVDGSAVGARARPGGAATVTREEVYAARMWLQLVNSPPTSPIPPTTLLPLRPFLLTHFNVLAPPATSLPALCRFLDLPFESFLPSRLNRTRIARWADWVVRDDAMLVVQEGVGGTGREEGQGEGIADDEVVRSVGERGFTPILSLLESTSTSLSTITTITTSTPTPTLLPLSDSHRTSLLASLSSHVRLTKAYIAAHGSVYTPASSGSTSTSIKESTKYLTSKELGGWAACVVAGRAVEAARVVDVTSPTTGAEVQAVQE</sequence>
<evidence type="ECO:0000313" key="3">
    <source>
        <dbReference type="EMBL" id="KXS16341.1"/>
    </source>
</evidence>